<evidence type="ECO:0000313" key="3">
    <source>
        <dbReference type="Proteomes" id="UP000248856"/>
    </source>
</evidence>
<dbReference type="Proteomes" id="UP000248856">
    <property type="component" value="Unassembled WGS sequence"/>
</dbReference>
<keyword evidence="1" id="KW-1133">Transmembrane helix</keyword>
<dbReference type="EMBL" id="QLTA01000002">
    <property type="protein sequence ID" value="RAR86186.1"/>
    <property type="molecule type" value="Genomic_DNA"/>
</dbReference>
<accession>A0A328ZVD9</accession>
<keyword evidence="1" id="KW-0812">Transmembrane</keyword>
<evidence type="ECO:0000313" key="2">
    <source>
        <dbReference type="EMBL" id="RAR86186.1"/>
    </source>
</evidence>
<feature type="transmembrane region" description="Helical" evidence="1">
    <location>
        <begin position="98"/>
        <end position="120"/>
    </location>
</feature>
<feature type="transmembrane region" description="Helical" evidence="1">
    <location>
        <begin position="45"/>
        <end position="64"/>
    </location>
</feature>
<evidence type="ECO:0000256" key="1">
    <source>
        <dbReference type="SAM" id="Phobius"/>
    </source>
</evidence>
<keyword evidence="1" id="KW-0472">Membrane</keyword>
<feature type="transmembrane region" description="Helical" evidence="1">
    <location>
        <begin position="71"/>
        <end position="92"/>
    </location>
</feature>
<sequence length="125" mass="12904">MDLLTLQRRAVAAIAAITVLTGAAQMAAGGPLLALISNAPTPLGAHLFATVGMFMVLFGGATLHAQRQREALPIVLLWGGLQKLLAAALVAWGVARGAFVPLALAVAAFDFASGLLYWSLRRKGG</sequence>
<organism evidence="2 3">
    <name type="scientific">Paracidovorax anthurii</name>
    <dbReference type="NCBI Taxonomy" id="78229"/>
    <lineage>
        <taxon>Bacteria</taxon>
        <taxon>Pseudomonadati</taxon>
        <taxon>Pseudomonadota</taxon>
        <taxon>Betaproteobacteria</taxon>
        <taxon>Burkholderiales</taxon>
        <taxon>Comamonadaceae</taxon>
        <taxon>Paracidovorax</taxon>
    </lineage>
</organism>
<dbReference type="OrthoDB" id="9156119at2"/>
<proteinExistence type="predicted"/>
<dbReference type="AlphaFoldDB" id="A0A328ZVD9"/>
<reference evidence="2 3" key="1">
    <citation type="submission" date="2018-06" db="EMBL/GenBank/DDBJ databases">
        <title>Genomic Encyclopedia of Archaeal and Bacterial Type Strains, Phase II (KMG-II): from individual species to whole genera.</title>
        <authorList>
            <person name="Goeker M."/>
        </authorList>
    </citation>
    <scope>NUCLEOTIDE SEQUENCE [LARGE SCALE GENOMIC DNA]</scope>
    <source>
        <strain evidence="2 3">CFPB 3232</strain>
    </source>
</reference>
<dbReference type="RefSeq" id="WP_111875605.1">
    <property type="nucleotide sequence ID" value="NZ_CBCSGC010000109.1"/>
</dbReference>
<gene>
    <name evidence="2" type="ORF">AX018_1002147</name>
</gene>
<protein>
    <submittedName>
        <fullName evidence="2">Uncharacterized protein</fullName>
    </submittedName>
</protein>
<comment type="caution">
    <text evidence="2">The sequence shown here is derived from an EMBL/GenBank/DDBJ whole genome shotgun (WGS) entry which is preliminary data.</text>
</comment>
<name>A0A328ZVD9_9BURK</name>
<keyword evidence="3" id="KW-1185">Reference proteome</keyword>